<evidence type="ECO:0000313" key="3">
    <source>
        <dbReference type="Proteomes" id="UP000266305"/>
    </source>
</evidence>
<evidence type="ECO:0000313" key="2">
    <source>
        <dbReference type="EMBL" id="RHZ98245.1"/>
    </source>
</evidence>
<feature type="region of interest" description="Disordered" evidence="1">
    <location>
        <begin position="1"/>
        <end position="60"/>
    </location>
</feature>
<dbReference type="Proteomes" id="UP000266305">
    <property type="component" value="Unassembled WGS sequence"/>
</dbReference>
<organism evidence="2 3">
    <name type="scientific">Cereibacter sphaeroides</name>
    <name type="common">Rhodobacter sphaeroides</name>
    <dbReference type="NCBI Taxonomy" id="1063"/>
    <lineage>
        <taxon>Bacteria</taxon>
        <taxon>Pseudomonadati</taxon>
        <taxon>Pseudomonadota</taxon>
        <taxon>Alphaproteobacteria</taxon>
        <taxon>Rhodobacterales</taxon>
        <taxon>Paracoccaceae</taxon>
        <taxon>Cereibacter</taxon>
    </lineage>
</organism>
<evidence type="ECO:0000256" key="1">
    <source>
        <dbReference type="SAM" id="MobiDB-lite"/>
    </source>
</evidence>
<name>A0AAX1UQL6_CERSP</name>
<dbReference type="AlphaFoldDB" id="A0AAX1UQL6"/>
<proteinExistence type="predicted"/>
<gene>
    <name evidence="2" type="ORF">D1114_03225</name>
</gene>
<accession>A0AAX1UQL6</accession>
<reference evidence="2 3" key="1">
    <citation type="submission" date="2018-08" db="EMBL/GenBank/DDBJ databases">
        <title>Draft genome sequence of Rhodobacter sphaeroides FY.</title>
        <authorList>
            <person name="Rayyan A."/>
            <person name="Meyer T.E."/>
            <person name="Kyndt J.A."/>
        </authorList>
    </citation>
    <scope>NUCLEOTIDE SEQUENCE [LARGE SCALE GENOMIC DNA]</scope>
    <source>
        <strain evidence="2 3">FY</strain>
    </source>
</reference>
<dbReference type="EMBL" id="QWGP01000002">
    <property type="protein sequence ID" value="RHZ98245.1"/>
    <property type="molecule type" value="Genomic_DNA"/>
</dbReference>
<sequence length="60" mass="6167">MVHVSLPDASCANPPGRAAHDARPEGLPEDGGLTPASMRRVLGTNAHPVQPCPDRADLGS</sequence>
<comment type="caution">
    <text evidence="2">The sequence shown here is derived from an EMBL/GenBank/DDBJ whole genome shotgun (WGS) entry which is preliminary data.</text>
</comment>
<protein>
    <submittedName>
        <fullName evidence="2">Uncharacterized protein</fullName>
    </submittedName>
</protein>